<evidence type="ECO:0000313" key="4">
    <source>
        <dbReference type="Proteomes" id="UP000605970"/>
    </source>
</evidence>
<dbReference type="AlphaFoldDB" id="A0A8S9ZD87"/>
<dbReference type="SUPFAM" id="SSF47459">
    <property type="entry name" value="HLH, helix-loop-helix DNA-binding domain"/>
    <property type="match status" value="1"/>
</dbReference>
<evidence type="ECO:0000259" key="1">
    <source>
        <dbReference type="PROSITE" id="PS50888"/>
    </source>
</evidence>
<name>A0A8S9ZD87_9BILA</name>
<dbReference type="Proteomes" id="UP000605970">
    <property type="component" value="Unassembled WGS sequence"/>
</dbReference>
<dbReference type="InterPro" id="IPR036638">
    <property type="entry name" value="HLH_DNA-bd_sf"/>
</dbReference>
<dbReference type="Gene3D" id="4.10.280.10">
    <property type="entry name" value="Helix-loop-helix DNA-binding domain"/>
    <property type="match status" value="1"/>
</dbReference>
<sequence>LRLLVPCYPLERRVSKLEILRSAIRYISILEYCLGLRLEPIGCKLYF</sequence>
<comment type="caution">
    <text evidence="2">The sequence shown here is derived from an EMBL/GenBank/DDBJ whole genome shotgun (WGS) entry which is preliminary data.</text>
</comment>
<dbReference type="EMBL" id="JABEBT010000180">
    <property type="protein sequence ID" value="KAF7626071.1"/>
    <property type="molecule type" value="Genomic_DNA"/>
</dbReference>
<keyword evidence="4" id="KW-1185">Reference proteome</keyword>
<dbReference type="OrthoDB" id="10067827at2759"/>
<feature type="non-terminal residue" evidence="2">
    <location>
        <position position="1"/>
    </location>
</feature>
<dbReference type="GO" id="GO:0046983">
    <property type="term" value="F:protein dimerization activity"/>
    <property type="evidence" value="ECO:0007669"/>
    <property type="project" value="InterPro"/>
</dbReference>
<evidence type="ECO:0000313" key="2">
    <source>
        <dbReference type="EMBL" id="KAF7626071.1"/>
    </source>
</evidence>
<feature type="domain" description="BHLH" evidence="1">
    <location>
        <begin position="1"/>
        <end position="30"/>
    </location>
</feature>
<dbReference type="PROSITE" id="PS50888">
    <property type="entry name" value="BHLH"/>
    <property type="match status" value="1"/>
</dbReference>
<dbReference type="InterPro" id="IPR011598">
    <property type="entry name" value="bHLH_dom"/>
</dbReference>
<dbReference type="Pfam" id="PF00010">
    <property type="entry name" value="HLH"/>
    <property type="match status" value="1"/>
</dbReference>
<reference evidence="2" key="1">
    <citation type="journal article" date="2020" name="Ecol. Evol.">
        <title>Genome structure and content of the rice root-knot nematode (Meloidogyne graminicola).</title>
        <authorList>
            <person name="Phan N.T."/>
            <person name="Danchin E.G.J."/>
            <person name="Klopp C."/>
            <person name="Perfus-Barbeoch L."/>
            <person name="Kozlowski D.K."/>
            <person name="Koutsovoulos G.D."/>
            <person name="Lopez-Roques C."/>
            <person name="Bouchez O."/>
            <person name="Zahm M."/>
            <person name="Besnard G."/>
            <person name="Bellafiore S."/>
        </authorList>
    </citation>
    <scope>NUCLEOTIDE SEQUENCE</scope>
    <source>
        <strain evidence="2">VN-18</strain>
    </source>
</reference>
<gene>
    <name evidence="3" type="ORF">Mgra_00007931</name>
    <name evidence="2" type="ORF">Mgra_00009738</name>
</gene>
<organism evidence="2 4">
    <name type="scientific">Meloidogyne graminicola</name>
    <dbReference type="NCBI Taxonomy" id="189291"/>
    <lineage>
        <taxon>Eukaryota</taxon>
        <taxon>Metazoa</taxon>
        <taxon>Ecdysozoa</taxon>
        <taxon>Nematoda</taxon>
        <taxon>Chromadorea</taxon>
        <taxon>Rhabditida</taxon>
        <taxon>Tylenchina</taxon>
        <taxon>Tylenchomorpha</taxon>
        <taxon>Tylenchoidea</taxon>
        <taxon>Meloidogynidae</taxon>
        <taxon>Meloidogyninae</taxon>
        <taxon>Meloidogyne</taxon>
    </lineage>
</organism>
<protein>
    <recommendedName>
        <fullName evidence="1">BHLH domain-containing protein</fullName>
    </recommendedName>
</protein>
<accession>A0A8S9ZD87</accession>
<dbReference type="EMBL" id="JABEBT010000096">
    <property type="protein sequence ID" value="KAF7632713.1"/>
    <property type="molecule type" value="Genomic_DNA"/>
</dbReference>
<evidence type="ECO:0000313" key="3">
    <source>
        <dbReference type="EMBL" id="KAF7632713.1"/>
    </source>
</evidence>
<proteinExistence type="predicted"/>